<dbReference type="InterPro" id="IPR003710">
    <property type="entry name" value="ApbA"/>
</dbReference>
<dbReference type="GO" id="GO:0015940">
    <property type="term" value="P:pantothenate biosynthetic process"/>
    <property type="evidence" value="ECO:0007669"/>
    <property type="project" value="UniProtKB-UniPathway"/>
</dbReference>
<dbReference type="EMBL" id="SMKY01000186">
    <property type="protein sequence ID" value="TDD73510.1"/>
    <property type="molecule type" value="Genomic_DNA"/>
</dbReference>
<evidence type="ECO:0000313" key="7">
    <source>
        <dbReference type="EMBL" id="TDD73510.1"/>
    </source>
</evidence>
<dbReference type="FunFam" id="1.10.1040.10:FF:000017">
    <property type="entry name" value="2-dehydropantoate 2-reductase"/>
    <property type="match status" value="1"/>
</dbReference>
<feature type="domain" description="Ketopantoate reductase N-terminal" evidence="5">
    <location>
        <begin position="8"/>
        <end position="153"/>
    </location>
</feature>
<gene>
    <name evidence="7" type="ORF">E1293_31105</name>
</gene>
<comment type="function">
    <text evidence="4">Catalyzes the NADPH-dependent reduction of ketopantoate into pantoic acid.</text>
</comment>
<keyword evidence="8" id="KW-1185">Reference proteome</keyword>
<comment type="caution">
    <text evidence="7">The sequence shown here is derived from an EMBL/GenBank/DDBJ whole genome shotgun (WGS) entry which is preliminary data.</text>
</comment>
<dbReference type="NCBIfam" id="NF005091">
    <property type="entry name" value="PRK06522.2-2"/>
    <property type="match status" value="1"/>
</dbReference>
<comment type="similarity">
    <text evidence="1 4">Belongs to the ketopantoate reductase family.</text>
</comment>
<dbReference type="PANTHER" id="PTHR21708:SF26">
    <property type="entry name" value="2-DEHYDROPANTOATE 2-REDUCTASE"/>
    <property type="match status" value="1"/>
</dbReference>
<evidence type="ECO:0000259" key="5">
    <source>
        <dbReference type="Pfam" id="PF02558"/>
    </source>
</evidence>
<reference evidence="7 8" key="1">
    <citation type="submission" date="2019-03" db="EMBL/GenBank/DDBJ databases">
        <title>Draft genome sequences of novel Actinobacteria.</title>
        <authorList>
            <person name="Sahin N."/>
            <person name="Ay H."/>
            <person name="Saygin H."/>
        </authorList>
    </citation>
    <scope>NUCLEOTIDE SEQUENCE [LARGE SCALE GENOMIC DNA]</scope>
    <source>
        <strain evidence="7 8">DSM 45941</strain>
    </source>
</reference>
<evidence type="ECO:0000259" key="6">
    <source>
        <dbReference type="Pfam" id="PF08546"/>
    </source>
</evidence>
<dbReference type="Gene3D" id="1.10.1040.10">
    <property type="entry name" value="N-(1-d-carboxylethyl)-l-norvaline Dehydrogenase, domain 2"/>
    <property type="match status" value="1"/>
</dbReference>
<protein>
    <recommendedName>
        <fullName evidence="4">2-dehydropantoate 2-reductase</fullName>
        <ecNumber evidence="4">1.1.1.169</ecNumber>
    </recommendedName>
    <alternativeName>
        <fullName evidence="4">Ketopantoate reductase</fullName>
    </alternativeName>
</protein>
<dbReference type="Gene3D" id="3.40.50.720">
    <property type="entry name" value="NAD(P)-binding Rossmann-like Domain"/>
    <property type="match status" value="1"/>
</dbReference>
<dbReference type="SUPFAM" id="SSF48179">
    <property type="entry name" value="6-phosphogluconate dehydrogenase C-terminal domain-like"/>
    <property type="match status" value="1"/>
</dbReference>
<dbReference type="GO" id="GO:0005737">
    <property type="term" value="C:cytoplasm"/>
    <property type="evidence" value="ECO:0007669"/>
    <property type="project" value="TreeGrafter"/>
</dbReference>
<dbReference type="InterPro" id="IPR036291">
    <property type="entry name" value="NAD(P)-bd_dom_sf"/>
</dbReference>
<dbReference type="InterPro" id="IPR013752">
    <property type="entry name" value="KPA_reductase"/>
</dbReference>
<dbReference type="NCBIfam" id="TIGR00745">
    <property type="entry name" value="apbA_panE"/>
    <property type="match status" value="1"/>
</dbReference>
<comment type="pathway">
    <text evidence="4">Cofactor biosynthesis; (R)-pantothenate biosynthesis; (R)-pantoate from 3-methyl-2-oxobutanoate: step 2/2.</text>
</comment>
<evidence type="ECO:0000256" key="4">
    <source>
        <dbReference type="RuleBase" id="RU362068"/>
    </source>
</evidence>
<dbReference type="EC" id="1.1.1.169" evidence="4"/>
<dbReference type="InterPro" id="IPR013332">
    <property type="entry name" value="KPR_N"/>
</dbReference>
<name>A0A4R5AP19_9ACTN</name>
<dbReference type="AlphaFoldDB" id="A0A4R5AP19"/>
<evidence type="ECO:0000256" key="3">
    <source>
        <dbReference type="ARBA" id="ARBA00023002"/>
    </source>
</evidence>
<evidence type="ECO:0000256" key="2">
    <source>
        <dbReference type="ARBA" id="ARBA00022857"/>
    </source>
</evidence>
<keyword evidence="3 4" id="KW-0560">Oxidoreductase</keyword>
<keyword evidence="2 4" id="KW-0521">NADP</keyword>
<dbReference type="Proteomes" id="UP000295578">
    <property type="component" value="Unassembled WGS sequence"/>
</dbReference>
<dbReference type="PANTHER" id="PTHR21708">
    <property type="entry name" value="PROBABLE 2-DEHYDROPANTOATE 2-REDUCTASE"/>
    <property type="match status" value="1"/>
</dbReference>
<proteinExistence type="inferred from homology"/>
<evidence type="ECO:0000256" key="1">
    <source>
        <dbReference type="ARBA" id="ARBA00007870"/>
    </source>
</evidence>
<evidence type="ECO:0000313" key="8">
    <source>
        <dbReference type="Proteomes" id="UP000295578"/>
    </source>
</evidence>
<keyword evidence="4" id="KW-0566">Pantothenate biosynthesis</keyword>
<dbReference type="OrthoDB" id="8555723at2"/>
<dbReference type="SUPFAM" id="SSF51735">
    <property type="entry name" value="NAD(P)-binding Rossmann-fold domains"/>
    <property type="match status" value="1"/>
</dbReference>
<feature type="domain" description="Ketopantoate reductase C-terminal" evidence="6">
    <location>
        <begin position="175"/>
        <end position="297"/>
    </location>
</feature>
<sequence length="301" mass="31172">MGVADEPIAIVGAGAVGGLIAAELHAAGNRVTMCVRRPFDRLVVDREDAPREFAVAPPGLAVATSPGDVRPVRWVVVALKAQDAAAAAPWLARLVGDGTTVVAVQNGIEQRERLEPHASGAPVVPALADTAVERIGPGRLVHRGGELVTVADAPGMAGFARLFHGGALRVVLEPDFTTASWRKLLANIAANPLTTLTGRRMEVFTDPGIRALALGLVREAAAAGRAEGARLADDEAERVLARCDGYPPDAGSSMLHDRLAGRPLEHDALTGAVLRAATRHDLPAPLNQAVLALLAALDGAP</sequence>
<dbReference type="UniPathway" id="UPA00028">
    <property type="reaction ID" value="UER00004"/>
</dbReference>
<dbReference type="Pfam" id="PF08546">
    <property type="entry name" value="ApbA_C"/>
    <property type="match status" value="1"/>
</dbReference>
<dbReference type="RefSeq" id="WP_132201055.1">
    <property type="nucleotide sequence ID" value="NZ_SMKY01000186.1"/>
</dbReference>
<dbReference type="InterPro" id="IPR013328">
    <property type="entry name" value="6PGD_dom2"/>
</dbReference>
<organism evidence="7 8">
    <name type="scientific">Actinomadura darangshiensis</name>
    <dbReference type="NCBI Taxonomy" id="705336"/>
    <lineage>
        <taxon>Bacteria</taxon>
        <taxon>Bacillati</taxon>
        <taxon>Actinomycetota</taxon>
        <taxon>Actinomycetes</taxon>
        <taxon>Streptosporangiales</taxon>
        <taxon>Thermomonosporaceae</taxon>
        <taxon>Actinomadura</taxon>
    </lineage>
</organism>
<dbReference type="InterPro" id="IPR051402">
    <property type="entry name" value="KPR-Related"/>
</dbReference>
<dbReference type="GO" id="GO:0008677">
    <property type="term" value="F:2-dehydropantoate 2-reductase activity"/>
    <property type="evidence" value="ECO:0007669"/>
    <property type="project" value="UniProtKB-EC"/>
</dbReference>
<comment type="catalytic activity">
    <reaction evidence="4">
        <text>(R)-pantoate + NADP(+) = 2-dehydropantoate + NADPH + H(+)</text>
        <dbReference type="Rhea" id="RHEA:16233"/>
        <dbReference type="ChEBI" id="CHEBI:11561"/>
        <dbReference type="ChEBI" id="CHEBI:15378"/>
        <dbReference type="ChEBI" id="CHEBI:15980"/>
        <dbReference type="ChEBI" id="CHEBI:57783"/>
        <dbReference type="ChEBI" id="CHEBI:58349"/>
        <dbReference type="EC" id="1.1.1.169"/>
    </reaction>
</comment>
<dbReference type="InterPro" id="IPR008927">
    <property type="entry name" value="6-PGluconate_DH-like_C_sf"/>
</dbReference>
<accession>A0A4R5AP19</accession>
<dbReference type="Pfam" id="PF02558">
    <property type="entry name" value="ApbA"/>
    <property type="match status" value="1"/>
</dbReference>